<protein>
    <submittedName>
        <fullName evidence="1">Putative membrane protein</fullName>
    </submittedName>
</protein>
<reference evidence="1 2" key="1">
    <citation type="journal article" date="2015" name="Genome Announc.">
        <title>Complete genome sequences for 35 biothreat assay-relevant bacillus species.</title>
        <authorList>
            <person name="Johnson S.L."/>
            <person name="Daligault H.E."/>
            <person name="Davenport K.W."/>
            <person name="Jaissle J."/>
            <person name="Frey K.G."/>
            <person name="Ladner J.T."/>
            <person name="Broomall S.M."/>
            <person name="Bishop-Lilly K.A."/>
            <person name="Bruce D.C."/>
            <person name="Gibbons H.S."/>
            <person name="Coyne S.R."/>
            <person name="Lo C.C."/>
            <person name="Meincke L."/>
            <person name="Munk A.C."/>
            <person name="Koroleva G.I."/>
            <person name="Rosenzweig C.N."/>
            <person name="Palacios G.F."/>
            <person name="Redden C.L."/>
            <person name="Minogue T.D."/>
            <person name="Chain P.S."/>
        </authorList>
    </citation>
    <scope>NUCLEOTIDE SEQUENCE [LARGE SCALE GENOMIC DNA]</scope>
    <source>
        <strain evidence="2">ATCC 14581 / DSM 32 / JCM 2506 / NBRC 15308 / NCIMB 9376 / NCTC 10342 / NRRL B-14308 / VKM B-512</strain>
    </source>
</reference>
<dbReference type="RefSeq" id="WP_034649626.1">
    <property type="nucleotide sequence ID" value="NZ_BCVB01000001.1"/>
</dbReference>
<dbReference type="HOGENOM" id="CLU_208293_0_0_9"/>
<dbReference type="AlphaFoldDB" id="A0A0B6AMY9"/>
<dbReference type="EMBL" id="CP009920">
    <property type="protein sequence ID" value="AJI21958.1"/>
    <property type="molecule type" value="Genomic_DNA"/>
</dbReference>
<evidence type="ECO:0000313" key="1">
    <source>
        <dbReference type="EMBL" id="AJI21958.1"/>
    </source>
</evidence>
<evidence type="ECO:0000313" key="2">
    <source>
        <dbReference type="Proteomes" id="UP000031829"/>
    </source>
</evidence>
<dbReference type="KEGG" id="bmeg:BG04_773"/>
<dbReference type="GeneID" id="93644258"/>
<proteinExistence type="predicted"/>
<name>A0A0B6AMY9_PRIM2</name>
<accession>A0A0B6AMY9</accession>
<gene>
    <name evidence="1" type="ORF">BG04_773</name>
</gene>
<dbReference type="Proteomes" id="UP000031829">
    <property type="component" value="Chromosome"/>
</dbReference>
<organism evidence="1 2">
    <name type="scientific">Priestia megaterium (strain ATCC 14581 / DSM 32 / CCUG 1817 / JCM 2506 / NBRC 15308 / NCIMB 9376 / NCTC 10342 / NRRL B-14308 / VKM B-512 / Ford 19)</name>
    <name type="common">Bacillus megaterium</name>
    <dbReference type="NCBI Taxonomy" id="1348623"/>
    <lineage>
        <taxon>Bacteria</taxon>
        <taxon>Bacillati</taxon>
        <taxon>Bacillota</taxon>
        <taxon>Bacilli</taxon>
        <taxon>Bacillales</taxon>
        <taxon>Bacillaceae</taxon>
        <taxon>Priestia</taxon>
    </lineage>
</organism>
<sequence>MKKRQGITLLLFILGAASISFGMALKNIFPYSPATGWILGTLLLLGNSFYTRRYLHRRSIKK</sequence>